<dbReference type="RefSeq" id="WP_066752626.1">
    <property type="nucleotide sequence ID" value="NZ_JBHUMB010000014.1"/>
</dbReference>
<feature type="chain" id="PRO_5045380061" evidence="6">
    <location>
        <begin position="22"/>
        <end position="637"/>
    </location>
</feature>
<sequence length="637" mass="73081">MKIYRFLGMLLVVMLATSCNYLDVIPDNVGTIDYAFRNRNEAEKYLFTCYSTLQRMQYPQHNPSFTTSGEIVYPNDLRDNLGMDALGFNIIRGTQNANNPGLNYWDGEEKGLALFAAIRYCNTMIENVDKPIDLTESEKLRWIAEAKFLKAYYHFYLMRMYGPIPITDSNLPISSDENAVKVKRMPVDQVVEYIVGLLDEATPNLPLTITNQTTELGRITRVIALSVKADVLMTAASPLFNGNADYAGFTGKDGEMLFNTQVDQSKWVKAEEACLAAINLCEQQGLRLHTFVPPANIPSNLPDSLRQVLTLQTAITERWELNNELIWAINPVFGFGQQEFGMPRLNAGSTTNLIAQGTYAVPISQQELFYTDKGLPINEDRTWNYSNRFSIRTSQSKDRFYVHEGYETINAHFDREPRFYSSIGFDGGVWYGNGTFDPENAQYVQARGSASFAGPKDDIRINIAACWPKKIVNYLTVYERQMTWEPYRSPIIRLAGLYLWYAEAMNENGKPHAEVLEYVNRVRSRAGLPSVQEAWTNHSTQPTKFTTKDGLREIIHRERRIELAFEGNVGWDLRRWKELQEVLSRPMQGWDIYESQASNFYRPQLLFAPVFNQRDYLWPIKANNLIVNNNLVQNPLW</sequence>
<name>A0ABW5UEY0_9SPHI</name>
<proteinExistence type="inferred from homology"/>
<dbReference type="Gene3D" id="1.25.40.390">
    <property type="match status" value="1"/>
</dbReference>
<feature type="signal peptide" evidence="6">
    <location>
        <begin position="1"/>
        <end position="21"/>
    </location>
</feature>
<dbReference type="InterPro" id="IPR033985">
    <property type="entry name" value="SusD-like_N"/>
</dbReference>
<feature type="domain" description="SusD-like N-terminal" evidence="8">
    <location>
        <begin position="114"/>
        <end position="226"/>
    </location>
</feature>
<comment type="caution">
    <text evidence="9">The sequence shown here is derived from an EMBL/GenBank/DDBJ whole genome shotgun (WGS) entry which is preliminary data.</text>
</comment>
<evidence type="ECO:0000256" key="5">
    <source>
        <dbReference type="ARBA" id="ARBA00023237"/>
    </source>
</evidence>
<gene>
    <name evidence="9" type="ORF">ACFSQ6_11685</name>
</gene>
<comment type="similarity">
    <text evidence="2">Belongs to the SusD family.</text>
</comment>
<keyword evidence="3 6" id="KW-0732">Signal</keyword>
<keyword evidence="4" id="KW-0472">Membrane</keyword>
<dbReference type="Proteomes" id="UP001597418">
    <property type="component" value="Unassembled WGS sequence"/>
</dbReference>
<evidence type="ECO:0000259" key="7">
    <source>
        <dbReference type="Pfam" id="PF07980"/>
    </source>
</evidence>
<dbReference type="SUPFAM" id="SSF48452">
    <property type="entry name" value="TPR-like"/>
    <property type="match status" value="1"/>
</dbReference>
<evidence type="ECO:0000313" key="9">
    <source>
        <dbReference type="EMBL" id="MFD2744052.1"/>
    </source>
</evidence>
<organism evidence="9 10">
    <name type="scientific">Sphingobacterium populi</name>
    <dbReference type="NCBI Taxonomy" id="1812824"/>
    <lineage>
        <taxon>Bacteria</taxon>
        <taxon>Pseudomonadati</taxon>
        <taxon>Bacteroidota</taxon>
        <taxon>Sphingobacteriia</taxon>
        <taxon>Sphingobacteriales</taxon>
        <taxon>Sphingobacteriaceae</taxon>
        <taxon>Sphingobacterium</taxon>
    </lineage>
</organism>
<comment type="subcellular location">
    <subcellularLocation>
        <location evidence="1">Cell outer membrane</location>
    </subcellularLocation>
</comment>
<evidence type="ECO:0000259" key="8">
    <source>
        <dbReference type="Pfam" id="PF14322"/>
    </source>
</evidence>
<accession>A0ABW5UEY0</accession>
<dbReference type="PROSITE" id="PS51257">
    <property type="entry name" value="PROKAR_LIPOPROTEIN"/>
    <property type="match status" value="1"/>
</dbReference>
<evidence type="ECO:0000256" key="6">
    <source>
        <dbReference type="SAM" id="SignalP"/>
    </source>
</evidence>
<evidence type="ECO:0000256" key="4">
    <source>
        <dbReference type="ARBA" id="ARBA00023136"/>
    </source>
</evidence>
<evidence type="ECO:0000256" key="3">
    <source>
        <dbReference type="ARBA" id="ARBA00022729"/>
    </source>
</evidence>
<evidence type="ECO:0000256" key="2">
    <source>
        <dbReference type="ARBA" id="ARBA00006275"/>
    </source>
</evidence>
<dbReference type="EMBL" id="JBHUMB010000014">
    <property type="protein sequence ID" value="MFD2744052.1"/>
    <property type="molecule type" value="Genomic_DNA"/>
</dbReference>
<dbReference type="Pfam" id="PF14322">
    <property type="entry name" value="SusD-like_3"/>
    <property type="match status" value="1"/>
</dbReference>
<keyword evidence="5" id="KW-0998">Cell outer membrane</keyword>
<feature type="domain" description="RagB/SusD" evidence="7">
    <location>
        <begin position="356"/>
        <end position="637"/>
    </location>
</feature>
<dbReference type="InterPro" id="IPR012944">
    <property type="entry name" value="SusD_RagB_dom"/>
</dbReference>
<reference evidence="10" key="1">
    <citation type="journal article" date="2019" name="Int. J. Syst. Evol. Microbiol.">
        <title>The Global Catalogue of Microorganisms (GCM) 10K type strain sequencing project: providing services to taxonomists for standard genome sequencing and annotation.</title>
        <authorList>
            <consortium name="The Broad Institute Genomics Platform"/>
            <consortium name="The Broad Institute Genome Sequencing Center for Infectious Disease"/>
            <person name="Wu L."/>
            <person name="Ma J."/>
        </authorList>
    </citation>
    <scope>NUCLEOTIDE SEQUENCE [LARGE SCALE GENOMIC DNA]</scope>
    <source>
        <strain evidence="10">KCTC 42247</strain>
    </source>
</reference>
<evidence type="ECO:0000313" key="10">
    <source>
        <dbReference type="Proteomes" id="UP001597418"/>
    </source>
</evidence>
<protein>
    <submittedName>
        <fullName evidence="9">RagB/SusD family nutrient uptake outer membrane protein</fullName>
    </submittedName>
</protein>
<keyword evidence="10" id="KW-1185">Reference proteome</keyword>
<dbReference type="InterPro" id="IPR011990">
    <property type="entry name" value="TPR-like_helical_dom_sf"/>
</dbReference>
<evidence type="ECO:0000256" key="1">
    <source>
        <dbReference type="ARBA" id="ARBA00004442"/>
    </source>
</evidence>
<dbReference type="Pfam" id="PF07980">
    <property type="entry name" value="SusD_RagB"/>
    <property type="match status" value="1"/>
</dbReference>